<keyword evidence="2" id="KW-1133">Transmembrane helix</keyword>
<evidence type="ECO:0000259" key="3">
    <source>
        <dbReference type="Pfam" id="PF14258"/>
    </source>
</evidence>
<dbReference type="Pfam" id="PF14258">
    <property type="entry name" value="DUF4350"/>
    <property type="match status" value="1"/>
</dbReference>
<dbReference type="RefSeq" id="WP_315604080.1">
    <property type="nucleotide sequence ID" value="NZ_CP130318.1"/>
</dbReference>
<gene>
    <name evidence="4" type="ORF">MJA45_22200</name>
</gene>
<keyword evidence="2" id="KW-0812">Transmembrane</keyword>
<dbReference type="AlphaFoldDB" id="A0AA96LDX1"/>
<evidence type="ECO:0000313" key="5">
    <source>
        <dbReference type="Proteomes" id="UP001305702"/>
    </source>
</evidence>
<accession>A0AA96LDX1</accession>
<proteinExistence type="predicted"/>
<dbReference type="KEGG" id="paun:MJA45_22200"/>
<evidence type="ECO:0000256" key="1">
    <source>
        <dbReference type="SAM" id="MobiDB-lite"/>
    </source>
</evidence>
<protein>
    <submittedName>
        <fullName evidence="4">DUF4350 domain-containing protein</fullName>
    </submittedName>
</protein>
<keyword evidence="5" id="KW-1185">Reference proteome</keyword>
<feature type="domain" description="DUF4350" evidence="3">
    <location>
        <begin position="38"/>
        <end position="213"/>
    </location>
</feature>
<feature type="region of interest" description="Disordered" evidence="1">
    <location>
        <begin position="123"/>
        <end position="148"/>
    </location>
</feature>
<sequence>MRRFPKLYAGLAASVALFLLLGFWVVQPAARNLPAYLSFSADTDGIKAWRELLQERGPQVKEWRLGWDRLPEGTGHLLVAVQPAGVTEEEKKRLLRWVEQGNGFLLFHRSPEGWSTWSVANGAASGGSPSAPGELRRVTGPGAPAGTDAEARVETADRLLPDGEAEVLLSDAAGVLVSRQPAGRGSLTVVLAPEWLTNGQIAKESHFDLVWPLMAGGWSTVLVDEAHHGYRTKPGLLAVYPAWLVLAGVQLAAALLLWLWLRGKRFGPVYTPRAWTVRRSDETLLAAAGWYERLGSRAEALGHQQRFLRQLLAERWGLRPGATPQEAAEAARLRWSEPEAERLARLLAEPGPGGGVQAFVERTREAGELIRRIEKEGRDE</sequence>
<keyword evidence="2" id="KW-0472">Membrane</keyword>
<dbReference type="Proteomes" id="UP001305702">
    <property type="component" value="Chromosome"/>
</dbReference>
<organism evidence="4 5">
    <name type="scientific">Paenibacillus aurantius</name>
    <dbReference type="NCBI Taxonomy" id="2918900"/>
    <lineage>
        <taxon>Bacteria</taxon>
        <taxon>Bacillati</taxon>
        <taxon>Bacillota</taxon>
        <taxon>Bacilli</taxon>
        <taxon>Bacillales</taxon>
        <taxon>Paenibacillaceae</taxon>
        <taxon>Paenibacillus</taxon>
    </lineage>
</organism>
<evidence type="ECO:0000313" key="4">
    <source>
        <dbReference type="EMBL" id="WNQ10306.1"/>
    </source>
</evidence>
<feature type="compositionally biased region" description="Low complexity" evidence="1">
    <location>
        <begin position="123"/>
        <end position="133"/>
    </location>
</feature>
<dbReference type="InterPro" id="IPR025646">
    <property type="entry name" value="DUF4350"/>
</dbReference>
<reference evidence="4 5" key="1">
    <citation type="submission" date="2022-02" db="EMBL/GenBank/DDBJ databases">
        <title>Paenibacillus sp. MBLB1776 Whole Genome Shotgun Sequencing.</title>
        <authorList>
            <person name="Hwang C.Y."/>
            <person name="Cho E.-S."/>
            <person name="Seo M.-J."/>
        </authorList>
    </citation>
    <scope>NUCLEOTIDE SEQUENCE [LARGE SCALE GENOMIC DNA]</scope>
    <source>
        <strain evidence="4 5">MBLB1776</strain>
    </source>
</reference>
<name>A0AA96LDX1_9BACL</name>
<dbReference type="EMBL" id="CP130318">
    <property type="protein sequence ID" value="WNQ10306.1"/>
    <property type="molecule type" value="Genomic_DNA"/>
</dbReference>
<feature type="transmembrane region" description="Helical" evidence="2">
    <location>
        <begin position="240"/>
        <end position="261"/>
    </location>
</feature>
<evidence type="ECO:0000256" key="2">
    <source>
        <dbReference type="SAM" id="Phobius"/>
    </source>
</evidence>